<feature type="active site" description="Nucleophile" evidence="2">
    <location>
        <position position="169"/>
    </location>
</feature>
<evidence type="ECO:0000259" key="5">
    <source>
        <dbReference type="PROSITE" id="PS51635"/>
    </source>
</evidence>
<evidence type="ECO:0000313" key="7">
    <source>
        <dbReference type="Proteomes" id="UP001344447"/>
    </source>
</evidence>
<evidence type="ECO:0000313" key="6">
    <source>
        <dbReference type="EMBL" id="KAK5579221.1"/>
    </source>
</evidence>
<dbReference type="GO" id="GO:0016787">
    <property type="term" value="F:hydrolase activity"/>
    <property type="evidence" value="ECO:0007669"/>
    <property type="project" value="UniProtKB-UniRule"/>
</dbReference>
<comment type="caution">
    <text evidence="6">The sequence shown here is derived from an EMBL/GenBank/DDBJ whole genome shotgun (WGS) entry which is preliminary data.</text>
</comment>
<dbReference type="Gene3D" id="3.40.1090.10">
    <property type="entry name" value="Cytosolic phospholipase A2 catalytic domain"/>
    <property type="match status" value="1"/>
</dbReference>
<dbReference type="Proteomes" id="UP001344447">
    <property type="component" value="Unassembled WGS sequence"/>
</dbReference>
<dbReference type="Pfam" id="PF01734">
    <property type="entry name" value="Patatin"/>
    <property type="match status" value="1"/>
</dbReference>
<keyword evidence="4" id="KW-1133">Transmembrane helix</keyword>
<dbReference type="GO" id="GO:0016042">
    <property type="term" value="P:lipid catabolic process"/>
    <property type="evidence" value="ECO:0007669"/>
    <property type="project" value="UniProtKB-UniRule"/>
</dbReference>
<keyword evidence="2" id="KW-0442">Lipid degradation</keyword>
<keyword evidence="1 2" id="KW-0443">Lipid metabolism</keyword>
<proteinExistence type="predicted"/>
<feature type="active site" description="Proton acceptor" evidence="2">
    <location>
        <position position="333"/>
    </location>
</feature>
<dbReference type="CDD" id="cd07199">
    <property type="entry name" value="Pat17_PNPLA8_PNPLA9_like"/>
    <property type="match status" value="1"/>
</dbReference>
<evidence type="ECO:0000256" key="3">
    <source>
        <dbReference type="SAM" id="MobiDB-lite"/>
    </source>
</evidence>
<organism evidence="6 7">
    <name type="scientific">Dictyostelium firmibasis</name>
    <dbReference type="NCBI Taxonomy" id="79012"/>
    <lineage>
        <taxon>Eukaryota</taxon>
        <taxon>Amoebozoa</taxon>
        <taxon>Evosea</taxon>
        <taxon>Eumycetozoa</taxon>
        <taxon>Dictyostelia</taxon>
        <taxon>Dictyosteliales</taxon>
        <taxon>Dictyosteliaceae</taxon>
        <taxon>Dictyostelium</taxon>
    </lineage>
</organism>
<dbReference type="InterPro" id="IPR016035">
    <property type="entry name" value="Acyl_Trfase/lysoPLipase"/>
</dbReference>
<dbReference type="PANTHER" id="PTHR24138:SF12">
    <property type="entry name" value="PATATIN FAMILY PROTEIN"/>
    <property type="match status" value="1"/>
</dbReference>
<feature type="compositionally biased region" description="Polar residues" evidence="3">
    <location>
        <begin position="63"/>
        <end position="78"/>
    </location>
</feature>
<sequence length="483" mass="53354">MVSVRNAKIISLIYQIFAILGEIILLLLSPNDKDEIEFNFPNGASPISSPSSNSSTPPVSSSKLHNQTSLPSTSTSLYDSQQATNDSIEIASILTKAISIATLQNSLLPHNQIIARSLAPKRMTRKKVIVVTLDGGGIRGIVTLTILRELQKMMGIDIIDKAHMVCGTSTGSIIAMGRSKPLPYDEIVEIYKNFGKVIFKGTVKNFFVGATLANSDKKEQELIKVFGNSTMGDFAQNKKVFVVVSKLKHNNSLLQQQQLPQQTFINQSTPSSLQQQQQQQILINQQQGEFKTKIISNYNKKYETVKVSEALNASSAAPIYFKPVEINGHKYVDGGIGYQNNPILLAHKECLKLYGDMTEYVFISLGTGTFEAASTVLSPSSNKLLFQAQETFKNAVGLIKNAASSIGDSETPHQIFKQMSNYKNVSYYRFNPKLTQNFSLSDTSKTSLSAMETEACQYMQSQDMIREVQNLKNEIESIINSSN</sequence>
<reference evidence="6 7" key="1">
    <citation type="submission" date="2023-11" db="EMBL/GenBank/DDBJ databases">
        <title>Dfirmibasis_genome.</title>
        <authorList>
            <person name="Edelbroek B."/>
            <person name="Kjellin J."/>
            <person name="Jerlstrom-Hultqvist J."/>
            <person name="Soderbom F."/>
        </authorList>
    </citation>
    <scope>NUCLEOTIDE SEQUENCE [LARGE SCALE GENOMIC DNA]</scope>
    <source>
        <strain evidence="6 7">TNS-C-14</strain>
    </source>
</reference>
<feature type="transmembrane region" description="Helical" evidence="4">
    <location>
        <begin position="12"/>
        <end position="29"/>
    </location>
</feature>
<feature type="short sequence motif" description="GXSXG" evidence="2">
    <location>
        <begin position="167"/>
        <end position="171"/>
    </location>
</feature>
<feature type="region of interest" description="Disordered" evidence="3">
    <location>
        <begin position="39"/>
        <end position="78"/>
    </location>
</feature>
<dbReference type="PANTHER" id="PTHR24138">
    <property type="entry name" value="INTRACELLLAR PHOSPHOLIPASE A FAMILY"/>
    <property type="match status" value="1"/>
</dbReference>
<keyword evidence="7" id="KW-1185">Reference proteome</keyword>
<dbReference type="EMBL" id="JAVFKY010000003">
    <property type="protein sequence ID" value="KAK5579221.1"/>
    <property type="molecule type" value="Genomic_DNA"/>
</dbReference>
<evidence type="ECO:0000256" key="2">
    <source>
        <dbReference type="PROSITE-ProRule" id="PRU01161"/>
    </source>
</evidence>
<accession>A0AAN7U0Z1</accession>
<feature type="compositionally biased region" description="Low complexity" evidence="3">
    <location>
        <begin position="45"/>
        <end position="62"/>
    </location>
</feature>
<name>A0AAN7U0Z1_9MYCE</name>
<gene>
    <name evidence="6" type="ORF">RB653_008900</name>
</gene>
<feature type="short sequence motif" description="GXGXXG" evidence="2">
    <location>
        <begin position="135"/>
        <end position="140"/>
    </location>
</feature>
<dbReference type="InterPro" id="IPR002641">
    <property type="entry name" value="PNPLA_dom"/>
</dbReference>
<dbReference type="InterPro" id="IPR047156">
    <property type="entry name" value="Teg/CotR/CapV-like"/>
</dbReference>
<evidence type="ECO:0000256" key="4">
    <source>
        <dbReference type="SAM" id="Phobius"/>
    </source>
</evidence>
<keyword evidence="2" id="KW-0378">Hydrolase</keyword>
<dbReference type="PROSITE" id="PS51635">
    <property type="entry name" value="PNPLA"/>
    <property type="match status" value="1"/>
</dbReference>
<feature type="domain" description="PNPLA" evidence="5">
    <location>
        <begin position="131"/>
        <end position="347"/>
    </location>
</feature>
<dbReference type="AlphaFoldDB" id="A0AAN7U0Z1"/>
<evidence type="ECO:0000256" key="1">
    <source>
        <dbReference type="ARBA" id="ARBA00023098"/>
    </source>
</evidence>
<protein>
    <recommendedName>
        <fullName evidence="5">PNPLA domain-containing protein</fullName>
    </recommendedName>
</protein>
<keyword evidence="4" id="KW-0812">Transmembrane</keyword>
<keyword evidence="4" id="KW-0472">Membrane</keyword>
<feature type="short sequence motif" description="DGA/G" evidence="2">
    <location>
        <begin position="333"/>
        <end position="335"/>
    </location>
</feature>
<dbReference type="SUPFAM" id="SSF52151">
    <property type="entry name" value="FabD/lysophospholipase-like"/>
    <property type="match status" value="1"/>
</dbReference>